<evidence type="ECO:0000313" key="2">
    <source>
        <dbReference type="Proteomes" id="UP000265520"/>
    </source>
</evidence>
<sequence>FSLDLDIAAPKITIPTDFCPDNTHATKLLLDLGNLMIRTQDDYQKESAEDNMYLRFDLVLSDVSAFLFDGDYHWSQISLNTSTHSTTGDFYPVIDRCGVVLQLQLIQSETPLYPSMRLAVRLPTLAFHFSPARYHRLMHVIKIFEEGDGESSEFLRPWNQADLEGWLSLLTWKVVVSLIPFG</sequence>
<dbReference type="Proteomes" id="UP000265520">
    <property type="component" value="Unassembled WGS sequence"/>
</dbReference>
<feature type="non-terminal residue" evidence="1">
    <location>
        <position position="1"/>
    </location>
</feature>
<name>A0A392MYU9_9FABA</name>
<dbReference type="EMBL" id="LXQA010022808">
    <property type="protein sequence ID" value="MCH92492.1"/>
    <property type="molecule type" value="Genomic_DNA"/>
</dbReference>
<comment type="caution">
    <text evidence="1">The sequence shown here is derived from an EMBL/GenBank/DDBJ whole genome shotgun (WGS) entry which is preliminary data.</text>
</comment>
<accession>A0A392MYU9</accession>
<protein>
    <submittedName>
        <fullName evidence="1">Vacuolar sorting protein</fullName>
    </submittedName>
</protein>
<evidence type="ECO:0000313" key="1">
    <source>
        <dbReference type="EMBL" id="MCH92492.1"/>
    </source>
</evidence>
<keyword evidence="2" id="KW-1185">Reference proteome</keyword>
<reference evidence="1 2" key="1">
    <citation type="journal article" date="2018" name="Front. Plant Sci.">
        <title>Red Clover (Trifolium pratense) and Zigzag Clover (T. medium) - A Picture of Genomic Similarities and Differences.</title>
        <authorList>
            <person name="Dluhosova J."/>
            <person name="Istvanek J."/>
            <person name="Nedelnik J."/>
            <person name="Repkova J."/>
        </authorList>
    </citation>
    <scope>NUCLEOTIDE SEQUENCE [LARGE SCALE GENOMIC DNA]</scope>
    <source>
        <strain evidence="2">cv. 10/8</strain>
        <tissue evidence="1">Leaf</tissue>
    </source>
</reference>
<proteinExistence type="predicted"/>
<dbReference type="PANTHER" id="PTHR45523">
    <property type="entry name" value="TETRATRICOPEPTIDE REPEAT (TPR)-CONTAINING PROTEIN-RELATED"/>
    <property type="match status" value="1"/>
</dbReference>
<dbReference type="PANTHER" id="PTHR45523:SF3">
    <property type="entry name" value="VACUOLAR PROTEIN SORTING-ASSOCIATED PROTEIN 13A"/>
    <property type="match status" value="1"/>
</dbReference>
<dbReference type="AlphaFoldDB" id="A0A392MYU9"/>
<gene>
    <name evidence="1" type="ORF">A2U01_0013432</name>
</gene>
<organism evidence="1 2">
    <name type="scientific">Trifolium medium</name>
    <dbReference type="NCBI Taxonomy" id="97028"/>
    <lineage>
        <taxon>Eukaryota</taxon>
        <taxon>Viridiplantae</taxon>
        <taxon>Streptophyta</taxon>
        <taxon>Embryophyta</taxon>
        <taxon>Tracheophyta</taxon>
        <taxon>Spermatophyta</taxon>
        <taxon>Magnoliopsida</taxon>
        <taxon>eudicotyledons</taxon>
        <taxon>Gunneridae</taxon>
        <taxon>Pentapetalae</taxon>
        <taxon>rosids</taxon>
        <taxon>fabids</taxon>
        <taxon>Fabales</taxon>
        <taxon>Fabaceae</taxon>
        <taxon>Papilionoideae</taxon>
        <taxon>50 kb inversion clade</taxon>
        <taxon>NPAAA clade</taxon>
        <taxon>Hologalegina</taxon>
        <taxon>IRL clade</taxon>
        <taxon>Trifolieae</taxon>
        <taxon>Trifolium</taxon>
    </lineage>
</organism>